<sequence>MPAEFYRLSTLTSFYRPDNDTLYTAPMFCALVTKDDTVTINAEHTAFEWVNVNDANAKLMWPSDREGLAEVQSVILGDGLAKEYMRIPL</sequence>
<name>A0A517ZY92_9PLAN</name>
<evidence type="ECO:0008006" key="3">
    <source>
        <dbReference type="Google" id="ProtNLM"/>
    </source>
</evidence>
<protein>
    <recommendedName>
        <fullName evidence="3">Dihydroneopterin triphosphate pyrophosphatase</fullName>
    </recommendedName>
</protein>
<dbReference type="AlphaFoldDB" id="A0A517ZY92"/>
<evidence type="ECO:0000313" key="1">
    <source>
        <dbReference type="EMBL" id="QDU47441.1"/>
    </source>
</evidence>
<dbReference type="KEGG" id="sdyn:Mal52_59720"/>
<dbReference type="EMBL" id="CP036276">
    <property type="protein sequence ID" value="QDU47441.1"/>
    <property type="molecule type" value="Genomic_DNA"/>
</dbReference>
<proteinExistence type="predicted"/>
<dbReference type="SUPFAM" id="SSF55811">
    <property type="entry name" value="Nudix"/>
    <property type="match status" value="1"/>
</dbReference>
<accession>A0A517ZY92</accession>
<keyword evidence="2" id="KW-1185">Reference proteome</keyword>
<dbReference type="InterPro" id="IPR015797">
    <property type="entry name" value="NUDIX_hydrolase-like_dom_sf"/>
</dbReference>
<reference evidence="1 2" key="1">
    <citation type="submission" date="2019-02" db="EMBL/GenBank/DDBJ databases">
        <title>Deep-cultivation of Planctomycetes and their phenomic and genomic characterization uncovers novel biology.</title>
        <authorList>
            <person name="Wiegand S."/>
            <person name="Jogler M."/>
            <person name="Boedeker C."/>
            <person name="Pinto D."/>
            <person name="Vollmers J."/>
            <person name="Rivas-Marin E."/>
            <person name="Kohn T."/>
            <person name="Peeters S.H."/>
            <person name="Heuer A."/>
            <person name="Rast P."/>
            <person name="Oberbeckmann S."/>
            <person name="Bunk B."/>
            <person name="Jeske O."/>
            <person name="Meyerdierks A."/>
            <person name="Storesund J.E."/>
            <person name="Kallscheuer N."/>
            <person name="Luecker S."/>
            <person name="Lage O.M."/>
            <person name="Pohl T."/>
            <person name="Merkel B.J."/>
            <person name="Hornburger P."/>
            <person name="Mueller R.-W."/>
            <person name="Bruemmer F."/>
            <person name="Labrenz M."/>
            <person name="Spormann A.M."/>
            <person name="Op den Camp H."/>
            <person name="Overmann J."/>
            <person name="Amann R."/>
            <person name="Jetten M.S.M."/>
            <person name="Mascher T."/>
            <person name="Medema M.H."/>
            <person name="Devos D.P."/>
            <person name="Kaster A.-K."/>
            <person name="Ovreas L."/>
            <person name="Rohde M."/>
            <person name="Galperin M.Y."/>
            <person name="Jogler C."/>
        </authorList>
    </citation>
    <scope>NUCLEOTIDE SEQUENCE [LARGE SCALE GENOMIC DNA]</scope>
    <source>
        <strain evidence="1 2">Mal52</strain>
    </source>
</reference>
<gene>
    <name evidence="1" type="ORF">Mal52_59720</name>
</gene>
<dbReference type="Proteomes" id="UP000319383">
    <property type="component" value="Chromosome"/>
</dbReference>
<organism evidence="1 2">
    <name type="scientific">Symmachiella dynata</name>
    <dbReference type="NCBI Taxonomy" id="2527995"/>
    <lineage>
        <taxon>Bacteria</taxon>
        <taxon>Pseudomonadati</taxon>
        <taxon>Planctomycetota</taxon>
        <taxon>Planctomycetia</taxon>
        <taxon>Planctomycetales</taxon>
        <taxon>Planctomycetaceae</taxon>
        <taxon>Symmachiella</taxon>
    </lineage>
</organism>
<dbReference type="Gene3D" id="3.90.79.10">
    <property type="entry name" value="Nucleoside Triphosphate Pyrophosphohydrolase"/>
    <property type="match status" value="1"/>
</dbReference>
<evidence type="ECO:0000313" key="2">
    <source>
        <dbReference type="Proteomes" id="UP000319383"/>
    </source>
</evidence>